<name>A0ACC2QM44_9NEOP</name>
<comment type="caution">
    <text evidence="1">The sequence shown here is derived from an EMBL/GenBank/DDBJ whole genome shotgun (WGS) entry which is preliminary data.</text>
</comment>
<evidence type="ECO:0000313" key="2">
    <source>
        <dbReference type="Proteomes" id="UP001231649"/>
    </source>
</evidence>
<proteinExistence type="predicted"/>
<reference evidence="1" key="1">
    <citation type="submission" date="2023-03" db="EMBL/GenBank/DDBJ databases">
        <title>Chromosome-level genomes of two armyworms, Mythimna separata and Mythimna loreyi, provide insights into the biosynthesis and reception of sex pheromones.</title>
        <authorList>
            <person name="Zhao H."/>
        </authorList>
    </citation>
    <scope>NUCLEOTIDE SEQUENCE</scope>
    <source>
        <strain evidence="1">BeijingLab</strain>
    </source>
</reference>
<dbReference type="EMBL" id="CM056795">
    <property type="protein sequence ID" value="KAJ8720593.1"/>
    <property type="molecule type" value="Genomic_DNA"/>
</dbReference>
<keyword evidence="2" id="KW-1185">Reference proteome</keyword>
<dbReference type="Proteomes" id="UP001231649">
    <property type="component" value="Chromosome 19"/>
</dbReference>
<organism evidence="1 2">
    <name type="scientific">Mythimna loreyi</name>
    <dbReference type="NCBI Taxonomy" id="667449"/>
    <lineage>
        <taxon>Eukaryota</taxon>
        <taxon>Metazoa</taxon>
        <taxon>Ecdysozoa</taxon>
        <taxon>Arthropoda</taxon>
        <taxon>Hexapoda</taxon>
        <taxon>Insecta</taxon>
        <taxon>Pterygota</taxon>
        <taxon>Neoptera</taxon>
        <taxon>Endopterygota</taxon>
        <taxon>Lepidoptera</taxon>
        <taxon>Glossata</taxon>
        <taxon>Ditrysia</taxon>
        <taxon>Noctuoidea</taxon>
        <taxon>Noctuidae</taxon>
        <taxon>Noctuinae</taxon>
        <taxon>Hadenini</taxon>
        <taxon>Mythimna</taxon>
    </lineage>
</organism>
<gene>
    <name evidence="1" type="ORF">PYW08_006058</name>
</gene>
<protein>
    <submittedName>
        <fullName evidence="1">Uncharacterized protein</fullName>
    </submittedName>
</protein>
<accession>A0ACC2QM44</accession>
<sequence>MDEIPMDEIPKSANVVPAITHRWHYKTVMTKSKKEAGGKALVLPQDIRWNTLADCLESYVNKWHCLVKVCSEHRTELDLTIVRNVQDVEFKENVENYLKELKKVARALDLIQKDLCVEHRTELDLTIVRNVQDVEFKENVENYLKKLKKVARALDLIQKDLCALSDCTRIWKDLLSSDWLPEDKK</sequence>
<evidence type="ECO:0000313" key="1">
    <source>
        <dbReference type="EMBL" id="KAJ8720593.1"/>
    </source>
</evidence>